<dbReference type="SUPFAM" id="SSF54637">
    <property type="entry name" value="Thioesterase/thiol ester dehydrase-isomerase"/>
    <property type="match status" value="2"/>
</dbReference>
<dbReference type="InterPro" id="IPR029069">
    <property type="entry name" value="HotDog_dom_sf"/>
</dbReference>
<organism evidence="4 5">
    <name type="scientific">Kocuria coralli</name>
    <dbReference type="NCBI Taxonomy" id="1461025"/>
    <lineage>
        <taxon>Bacteria</taxon>
        <taxon>Bacillati</taxon>
        <taxon>Actinomycetota</taxon>
        <taxon>Actinomycetes</taxon>
        <taxon>Micrococcales</taxon>
        <taxon>Micrococcaceae</taxon>
        <taxon>Kocuria</taxon>
    </lineage>
</organism>
<dbReference type="GO" id="GO:0006633">
    <property type="term" value="P:fatty acid biosynthetic process"/>
    <property type="evidence" value="ECO:0007669"/>
    <property type="project" value="InterPro"/>
</dbReference>
<keyword evidence="5" id="KW-1185">Reference proteome</keyword>
<proteinExistence type="inferred from homology"/>
<evidence type="ECO:0000313" key="4">
    <source>
        <dbReference type="EMBL" id="KAA9393786.1"/>
    </source>
</evidence>
<reference evidence="4 5" key="1">
    <citation type="submission" date="2019-05" db="EMBL/GenBank/DDBJ databases">
        <title>Kocuria coralli sp. nov., a novel actinobacterium isolated from coral reef seawater.</title>
        <authorList>
            <person name="Li J."/>
        </authorList>
    </citation>
    <scope>NUCLEOTIDE SEQUENCE [LARGE SCALE GENOMIC DNA]</scope>
    <source>
        <strain evidence="4 5">SCSIO 13007</strain>
    </source>
</reference>
<gene>
    <name evidence="4" type="ORF">FCK90_10200</name>
</gene>
<evidence type="ECO:0000256" key="1">
    <source>
        <dbReference type="ARBA" id="ARBA00005254"/>
    </source>
</evidence>
<comment type="similarity">
    <text evidence="1">Belongs to the enoyl-CoA hydratase/isomerase family.</text>
</comment>
<sequence>MTEHHDTSPETGRQRIVLDTAPSLGGLYAKAAGSTLVRGASTGIRRALKGAPLPRPGKRSPGGPDLGLPPVELVASGLAVDAEGHEAFCRVVGARPRSSPSGRTEAFSGYLHAMAFPVAMALLTRDDFPLPTVGLVHLANTVEHAAPVFVGETLEAVVRAEDLRPHRAGAAFDVVVELRRPPADGDTAPGAPGTPWNRPVWTGRSVYLARGVDVGTAAESERPAFVPPVPTARWQLGSGTGREYAAVSGDVNPIHLSAASARALGMKGAIAHGMYTASRALAMLDAPAPLRWEVEFGAPLLLPASPAVAVERDGRGSDLHDGTVTVWDAKRKRPYAVLRLHR</sequence>
<feature type="domain" description="MaoC-like" evidence="3">
    <location>
        <begin position="227"/>
        <end position="303"/>
    </location>
</feature>
<dbReference type="OrthoDB" id="9774179at2"/>
<dbReference type="PRINTS" id="PR01483">
    <property type="entry name" value="FASYNTHASE"/>
</dbReference>
<name>A0A5J5KY87_9MICC</name>
<dbReference type="Gene3D" id="3.10.129.10">
    <property type="entry name" value="Hotdog Thioesterase"/>
    <property type="match status" value="1"/>
</dbReference>
<dbReference type="InterPro" id="IPR002539">
    <property type="entry name" value="MaoC-like_dom"/>
</dbReference>
<dbReference type="GO" id="GO:0004312">
    <property type="term" value="F:fatty acid synthase activity"/>
    <property type="evidence" value="ECO:0007669"/>
    <property type="project" value="InterPro"/>
</dbReference>
<evidence type="ECO:0000259" key="3">
    <source>
        <dbReference type="Pfam" id="PF01575"/>
    </source>
</evidence>
<evidence type="ECO:0000256" key="2">
    <source>
        <dbReference type="SAM" id="MobiDB-lite"/>
    </source>
</evidence>
<dbReference type="RefSeq" id="WP_158034206.1">
    <property type="nucleotide sequence ID" value="NZ_ML708620.1"/>
</dbReference>
<dbReference type="InterPro" id="IPR003965">
    <property type="entry name" value="Fatty_acid_synthase"/>
</dbReference>
<dbReference type="Proteomes" id="UP000325957">
    <property type="component" value="Unassembled WGS sequence"/>
</dbReference>
<protein>
    <recommendedName>
        <fullName evidence="3">MaoC-like domain-containing protein</fullName>
    </recommendedName>
</protein>
<comment type="caution">
    <text evidence="4">The sequence shown here is derived from an EMBL/GenBank/DDBJ whole genome shotgun (WGS) entry which is preliminary data.</text>
</comment>
<dbReference type="PANTHER" id="PTHR43841:SF3">
    <property type="entry name" value="(3R)-HYDROXYACYL-ACP DEHYDRATASE SUBUNIT HADB"/>
    <property type="match status" value="1"/>
</dbReference>
<dbReference type="AlphaFoldDB" id="A0A5J5KY87"/>
<dbReference type="PANTHER" id="PTHR43841">
    <property type="entry name" value="3-HYDROXYACYL-THIOESTER DEHYDRATASE HTDX-RELATED"/>
    <property type="match status" value="1"/>
</dbReference>
<dbReference type="Pfam" id="PF01575">
    <property type="entry name" value="MaoC_dehydratas"/>
    <property type="match status" value="1"/>
</dbReference>
<dbReference type="EMBL" id="SZWF01000014">
    <property type="protein sequence ID" value="KAA9393786.1"/>
    <property type="molecule type" value="Genomic_DNA"/>
</dbReference>
<evidence type="ECO:0000313" key="5">
    <source>
        <dbReference type="Proteomes" id="UP000325957"/>
    </source>
</evidence>
<feature type="region of interest" description="Disordered" evidence="2">
    <location>
        <begin position="47"/>
        <end position="68"/>
    </location>
</feature>
<dbReference type="GO" id="GO:0005835">
    <property type="term" value="C:fatty acid synthase complex"/>
    <property type="evidence" value="ECO:0007669"/>
    <property type="project" value="InterPro"/>
</dbReference>
<accession>A0A5J5KY87</accession>